<organism evidence="1">
    <name type="scientific">Echinococcus granulosus</name>
    <name type="common">Hydatid tapeworm</name>
    <dbReference type="NCBI Taxonomy" id="6210"/>
    <lineage>
        <taxon>Eukaryota</taxon>
        <taxon>Metazoa</taxon>
        <taxon>Spiralia</taxon>
        <taxon>Lophotrochozoa</taxon>
        <taxon>Platyhelminthes</taxon>
        <taxon>Cestoda</taxon>
        <taxon>Eucestoda</taxon>
        <taxon>Cyclophyllidea</taxon>
        <taxon>Taeniidae</taxon>
        <taxon>Echinococcus</taxon>
        <taxon>Echinococcus granulosus group</taxon>
    </lineage>
</organism>
<accession>A0A068WTD9</accession>
<dbReference type="WBParaSite" id="EgrG_000037700">
    <property type="protein sequence ID" value="EgrG_000037700"/>
    <property type="gene ID" value="EgrG_000037700"/>
</dbReference>
<evidence type="ECO:0000313" key="3">
    <source>
        <dbReference type="WBParaSite" id="EgrG_000037700"/>
    </source>
</evidence>
<gene>
    <name evidence="1" type="ORF">EgrG_000037700</name>
</gene>
<reference evidence="3" key="3">
    <citation type="submission" date="2020-10" db="UniProtKB">
        <authorList>
            <consortium name="WormBaseParasite"/>
        </authorList>
    </citation>
    <scope>IDENTIFICATION</scope>
</reference>
<sequence length="151" mass="16549">MHVDEAMRREASRCDAVRHGGALSQQAIHAHTATGSVVGVEEEGAAVRPTKNCTSRRCFTSSVRAIGSNLTGYGTATAQSCPRHHRLKAVSTPHLDTAHFTTTYRILHHQHRTTPPVPPPAHRPTHNHLPALYTPHTLTTTAFRTLQPPHQ</sequence>
<dbReference type="AlphaFoldDB" id="A0A068WTD9"/>
<protein>
    <submittedName>
        <fullName evidence="1 3">Uncharacterized protein</fullName>
    </submittedName>
</protein>
<dbReference type="Proteomes" id="UP000492820">
    <property type="component" value="Unassembled WGS sequence"/>
</dbReference>
<proteinExistence type="predicted"/>
<evidence type="ECO:0000313" key="2">
    <source>
        <dbReference type="Proteomes" id="UP000492820"/>
    </source>
</evidence>
<reference evidence="1" key="2">
    <citation type="submission" date="2014-06" db="EMBL/GenBank/DDBJ databases">
        <authorList>
            <person name="Aslett M."/>
        </authorList>
    </citation>
    <scope>NUCLEOTIDE SEQUENCE</scope>
</reference>
<reference evidence="1 2" key="1">
    <citation type="journal article" date="2013" name="Nature">
        <title>The genomes of four tapeworm species reveal adaptations to parasitism.</title>
        <authorList>
            <person name="Tsai I.J."/>
            <person name="Zarowiecki M."/>
            <person name="Holroyd N."/>
            <person name="Garciarrubio A."/>
            <person name="Sanchez-Flores A."/>
            <person name="Brooks K.L."/>
            <person name="Tracey A."/>
            <person name="Bobes R.J."/>
            <person name="Fragoso G."/>
            <person name="Sciutto E."/>
            <person name="Aslett M."/>
            <person name="Beasley H."/>
            <person name="Bennett H.M."/>
            <person name="Cai J."/>
            <person name="Camicia F."/>
            <person name="Clark R."/>
            <person name="Cucher M."/>
            <person name="De Silva N."/>
            <person name="Day T.A."/>
            <person name="Deplazes P."/>
            <person name="Estrada K."/>
            <person name="Fernandez C."/>
            <person name="Holland P.W."/>
            <person name="Hou J."/>
            <person name="Hu S."/>
            <person name="Huckvale T."/>
            <person name="Hung S.S."/>
            <person name="Kamenetzky L."/>
            <person name="Keane J.A."/>
            <person name="Kiss F."/>
            <person name="Koziol U."/>
            <person name="Lambert O."/>
            <person name="Liu K."/>
            <person name="Luo X."/>
            <person name="Luo Y."/>
            <person name="Macchiaroli N."/>
            <person name="Nichol S."/>
            <person name="Paps J."/>
            <person name="Parkinson J."/>
            <person name="Pouchkina-Stantcheva N."/>
            <person name="Riddiford N."/>
            <person name="Rosenzvit M."/>
            <person name="Salinas G."/>
            <person name="Wasmuth J.D."/>
            <person name="Zamanian M."/>
            <person name="Zheng Y."/>
            <person name="Cai X."/>
            <person name="Soberon X."/>
            <person name="Olson P.D."/>
            <person name="Laclette J.P."/>
            <person name="Brehm K."/>
            <person name="Berriman M."/>
            <person name="Garciarrubio A."/>
            <person name="Bobes R.J."/>
            <person name="Fragoso G."/>
            <person name="Sanchez-Flores A."/>
            <person name="Estrada K."/>
            <person name="Cevallos M.A."/>
            <person name="Morett E."/>
            <person name="Gonzalez V."/>
            <person name="Portillo T."/>
            <person name="Ochoa-Leyva A."/>
            <person name="Jose M.V."/>
            <person name="Sciutto E."/>
            <person name="Landa A."/>
            <person name="Jimenez L."/>
            <person name="Valdes V."/>
            <person name="Carrero J.C."/>
            <person name="Larralde C."/>
            <person name="Morales-Montor J."/>
            <person name="Limon-Lason J."/>
            <person name="Soberon X."/>
            <person name="Laclette J.P."/>
        </authorList>
    </citation>
    <scope>NUCLEOTIDE SEQUENCE [LARGE SCALE GENOMIC DNA]</scope>
</reference>
<evidence type="ECO:0000313" key="1">
    <source>
        <dbReference type="EMBL" id="CDS23083.1"/>
    </source>
</evidence>
<dbReference type="EMBL" id="LK028588">
    <property type="protein sequence ID" value="CDS23083.1"/>
    <property type="molecule type" value="Genomic_DNA"/>
</dbReference>
<name>A0A068WTD9_ECHGR</name>